<feature type="compositionally biased region" description="Polar residues" evidence="1">
    <location>
        <begin position="1"/>
        <end position="11"/>
    </location>
</feature>
<proteinExistence type="predicted"/>
<comment type="caution">
    <text evidence="2">The sequence shown here is derived from an EMBL/GenBank/DDBJ whole genome shotgun (WGS) entry which is preliminary data.</text>
</comment>
<dbReference type="EMBL" id="SNRW01000344">
    <property type="protein sequence ID" value="KAA6401716.1"/>
    <property type="molecule type" value="Genomic_DNA"/>
</dbReference>
<sequence>MHDTAWYNNGQVVPDQVSPASDNTPMADSGVGVAGISTEYSRGDHQHPLNVSEQIPSRDTSTGATGTSTAYSRADQQHILNIDPTVANMPQKDTGTGAKGNFNYYARSNHAHPLNVDLSAANVPLINATTAANVTSDYYCRNDHVHPHQLTYDGNITVTKFIKTGGLPTEILCVNGDTTNFNGTTNGASNGPFNYSAGNPILWGVNSVGTEGGFYSDGRRRY</sequence>
<organism evidence="2 3">
    <name type="scientific">Streblomastix strix</name>
    <dbReference type="NCBI Taxonomy" id="222440"/>
    <lineage>
        <taxon>Eukaryota</taxon>
        <taxon>Metamonada</taxon>
        <taxon>Preaxostyla</taxon>
        <taxon>Oxymonadida</taxon>
        <taxon>Streblomastigidae</taxon>
        <taxon>Streblomastix</taxon>
    </lineage>
</organism>
<dbReference type="AlphaFoldDB" id="A0A5J4X4Q3"/>
<gene>
    <name evidence="2" type="ORF">EZS28_002757</name>
</gene>
<feature type="region of interest" description="Disordered" evidence="1">
    <location>
        <begin position="40"/>
        <end position="68"/>
    </location>
</feature>
<reference evidence="2 3" key="1">
    <citation type="submission" date="2019-03" db="EMBL/GenBank/DDBJ databases">
        <title>Single cell metagenomics reveals metabolic interactions within the superorganism composed of flagellate Streblomastix strix and complex community of Bacteroidetes bacteria on its surface.</title>
        <authorList>
            <person name="Treitli S.C."/>
            <person name="Kolisko M."/>
            <person name="Husnik F."/>
            <person name="Keeling P."/>
            <person name="Hampl V."/>
        </authorList>
    </citation>
    <scope>NUCLEOTIDE SEQUENCE [LARGE SCALE GENOMIC DNA]</scope>
    <source>
        <strain evidence="2">ST1C</strain>
    </source>
</reference>
<dbReference type="Proteomes" id="UP000324800">
    <property type="component" value="Unassembled WGS sequence"/>
</dbReference>
<feature type="compositionally biased region" description="Polar residues" evidence="1">
    <location>
        <begin position="49"/>
        <end position="59"/>
    </location>
</feature>
<evidence type="ECO:0000256" key="1">
    <source>
        <dbReference type="SAM" id="MobiDB-lite"/>
    </source>
</evidence>
<evidence type="ECO:0000313" key="2">
    <source>
        <dbReference type="EMBL" id="KAA6401716.1"/>
    </source>
</evidence>
<feature type="region of interest" description="Disordered" evidence="1">
    <location>
        <begin position="1"/>
        <end position="28"/>
    </location>
</feature>
<accession>A0A5J4X4Q3</accession>
<name>A0A5J4X4Q3_9EUKA</name>
<evidence type="ECO:0000313" key="3">
    <source>
        <dbReference type="Proteomes" id="UP000324800"/>
    </source>
</evidence>
<protein>
    <submittedName>
        <fullName evidence="2">Uncharacterized protein</fullName>
    </submittedName>
</protein>